<evidence type="ECO:0000259" key="1">
    <source>
        <dbReference type="PROSITE" id="PS50968"/>
    </source>
</evidence>
<accession>A0A3A1Y294</accession>
<reference evidence="2 3" key="1">
    <citation type="submission" date="2017-08" db="EMBL/GenBank/DDBJ databases">
        <title>Reclassification of Bisgaard taxon 37 and 44.</title>
        <authorList>
            <person name="Christensen H."/>
        </authorList>
    </citation>
    <scope>NUCLEOTIDE SEQUENCE [LARGE SCALE GENOMIC DNA]</scope>
    <source>
        <strain evidence="2 3">B96_3</strain>
    </source>
</reference>
<name>A0A3A1Y294_9GAMM</name>
<dbReference type="GO" id="GO:0006086">
    <property type="term" value="P:pyruvate decarboxylation to acetyl-CoA"/>
    <property type="evidence" value="ECO:0007669"/>
    <property type="project" value="InterPro"/>
</dbReference>
<dbReference type="PANTHER" id="PTHR23151">
    <property type="entry name" value="DIHYDROLIPOAMIDE ACETYL/SUCCINYL-TRANSFERASE-RELATED"/>
    <property type="match status" value="1"/>
</dbReference>
<evidence type="ECO:0000313" key="2">
    <source>
        <dbReference type="EMBL" id="RIY32353.1"/>
    </source>
</evidence>
<dbReference type="RefSeq" id="WP_119525279.1">
    <property type="nucleotide sequence ID" value="NZ_NRHC01000060.1"/>
</dbReference>
<dbReference type="AlphaFoldDB" id="A0A3A1Y294"/>
<evidence type="ECO:0000313" key="3">
    <source>
        <dbReference type="Proteomes" id="UP000265691"/>
    </source>
</evidence>
<dbReference type="SUPFAM" id="SSF51230">
    <property type="entry name" value="Single hybrid motif"/>
    <property type="match status" value="1"/>
</dbReference>
<dbReference type="OrthoDB" id="9773293at2"/>
<gene>
    <name evidence="2" type="ORF">CKF54_05075</name>
</gene>
<dbReference type="InterPro" id="IPR000089">
    <property type="entry name" value="Biotin_lipoyl"/>
</dbReference>
<dbReference type="PANTHER" id="PTHR23151:SF90">
    <property type="entry name" value="DIHYDROLIPOYLLYSINE-RESIDUE ACETYLTRANSFERASE COMPONENT OF PYRUVATE DEHYDROGENASE COMPLEX, MITOCHONDRIAL-RELATED"/>
    <property type="match status" value="1"/>
</dbReference>
<dbReference type="InterPro" id="IPR011053">
    <property type="entry name" value="Single_hybrid_motif"/>
</dbReference>
<sequence>MSKIIPVVMPKWGLTMEEGVIDAWLVNEGDQISVGTPIAEIGTDKISNVYEAPDAGLFRLKVAQVGETLPVQALIGVIAPADVSDAEIAEFVRTYVPEVAE</sequence>
<dbReference type="Proteomes" id="UP000265691">
    <property type="component" value="Unassembled WGS sequence"/>
</dbReference>
<dbReference type="Gene3D" id="2.40.50.100">
    <property type="match status" value="1"/>
</dbReference>
<proteinExistence type="predicted"/>
<dbReference type="InterPro" id="IPR045257">
    <property type="entry name" value="E2/Pdx1"/>
</dbReference>
<keyword evidence="3" id="KW-1185">Reference proteome</keyword>
<feature type="domain" description="Lipoyl-binding" evidence="1">
    <location>
        <begin position="4"/>
        <end position="79"/>
    </location>
</feature>
<dbReference type="GO" id="GO:0045254">
    <property type="term" value="C:pyruvate dehydrogenase complex"/>
    <property type="evidence" value="ECO:0007669"/>
    <property type="project" value="InterPro"/>
</dbReference>
<dbReference type="EMBL" id="NRHC01000060">
    <property type="protein sequence ID" value="RIY32353.1"/>
    <property type="molecule type" value="Genomic_DNA"/>
</dbReference>
<dbReference type="PROSITE" id="PS50968">
    <property type="entry name" value="BIOTINYL_LIPOYL"/>
    <property type="match status" value="1"/>
</dbReference>
<protein>
    <recommendedName>
        <fullName evidence="1">Lipoyl-binding domain-containing protein</fullName>
    </recommendedName>
</protein>
<dbReference type="Pfam" id="PF00364">
    <property type="entry name" value="Biotin_lipoyl"/>
    <property type="match status" value="1"/>
</dbReference>
<organism evidence="2 3">
    <name type="scientific">Psittacicella hinzii</name>
    <dbReference type="NCBI Taxonomy" id="2028575"/>
    <lineage>
        <taxon>Bacteria</taxon>
        <taxon>Pseudomonadati</taxon>
        <taxon>Pseudomonadota</taxon>
        <taxon>Gammaproteobacteria</taxon>
        <taxon>Pasteurellales</taxon>
        <taxon>Psittacicellaceae</taxon>
        <taxon>Psittacicella</taxon>
    </lineage>
</organism>
<dbReference type="CDD" id="cd06849">
    <property type="entry name" value="lipoyl_domain"/>
    <property type="match status" value="1"/>
</dbReference>
<comment type="caution">
    <text evidence="2">The sequence shown here is derived from an EMBL/GenBank/DDBJ whole genome shotgun (WGS) entry which is preliminary data.</text>
</comment>